<protein>
    <recommendedName>
        <fullName evidence="1">diguanylate cyclase</fullName>
        <ecNumber evidence="1">2.7.7.65</ecNumber>
    </recommendedName>
</protein>
<dbReference type="PANTHER" id="PTHR45138:SF9">
    <property type="entry name" value="DIGUANYLATE CYCLASE DGCM-RELATED"/>
    <property type="match status" value="1"/>
</dbReference>
<evidence type="ECO:0000259" key="4">
    <source>
        <dbReference type="PROSITE" id="PS50887"/>
    </source>
</evidence>
<evidence type="ECO:0000313" key="5">
    <source>
        <dbReference type="EMBL" id="MDP4530392.1"/>
    </source>
</evidence>
<dbReference type="NCBIfam" id="TIGR00254">
    <property type="entry name" value="GGDEF"/>
    <property type="match status" value="1"/>
</dbReference>
<dbReference type="InterPro" id="IPR000160">
    <property type="entry name" value="GGDEF_dom"/>
</dbReference>
<name>A0ABT9GTT1_9GAMM</name>
<dbReference type="Proteomes" id="UP001236258">
    <property type="component" value="Unassembled WGS sequence"/>
</dbReference>
<keyword evidence="6" id="KW-1185">Reference proteome</keyword>
<feature type="domain" description="GGDEF" evidence="4">
    <location>
        <begin position="494"/>
        <end position="623"/>
    </location>
</feature>
<keyword evidence="3" id="KW-1133">Transmembrane helix</keyword>
<sequence length="644" mass="72833">MVKSKSILWLVLLLGVVCLVSTGHAAEREPGLEARLDEAFGLSLVSREPQALPLILRELDTQIPSATYARVRAYQALALAIQDHAVDEALAMLAGTLNQPAVADSPHAQAELLLARGEIYLHAQKREDMRELLAELQALNTDEARVQFHQLHLIGRGYDLLHNHERALHYLLQAHEVVMTLQDDKLQHRRQFINLHVGRTHARLRHFERARQTLDNTIEEAYRYGIPDRLPELYMVRGFVIQVTEGHTDVAESDFLKATTPPPGEPVGRTQMLAFNNLGTLNLHRENFEVAEQYFIEGIRIGRQIGNSYELHIMRFNQGYVMVKQGNYEQGFPIMEAAFADFSQLAPAGIQADMLNYLADAYQTAGMVERALSIVRQQLQLREASYQAERERSLAELQVRYDTQEASLRIQLLEQESALRDARIADQQRNQRWVMLLSAVLFIALAFALFGARYVRTLNRQLSAANQELTELSNRDPLTQLYNRRALSTFPEQPGDLVILFDLDQFKQINDSFGHDVGDLVLKSVSARLTDILRAEDLLIRWGGEEFLLVVRRLDAKGLDTVKEKIRAAIVHSPAEGVHVNASGGAVMIKAPTDTWQAAIERADALLYQAKENGRAQVWLELDGEPQVWHLSDAETERGSSRPY</sequence>
<reference evidence="5 6" key="1">
    <citation type="submission" date="2023-08" db="EMBL/GenBank/DDBJ databases">
        <authorList>
            <person name="Joshi A."/>
            <person name="Thite S."/>
        </authorList>
    </citation>
    <scope>NUCLEOTIDE SEQUENCE [LARGE SCALE GENOMIC DNA]</scope>
    <source>
        <strain evidence="5 6">1E1</strain>
    </source>
</reference>
<dbReference type="RefSeq" id="WP_305946402.1">
    <property type="nucleotide sequence ID" value="NZ_JAUZVY010000007.1"/>
</dbReference>
<accession>A0ABT9GTT1</accession>
<dbReference type="CDD" id="cd01949">
    <property type="entry name" value="GGDEF"/>
    <property type="match status" value="1"/>
</dbReference>
<gene>
    <name evidence="5" type="ORF">Q3O59_15280</name>
</gene>
<keyword evidence="5" id="KW-0548">Nucleotidyltransferase</keyword>
<evidence type="ECO:0000256" key="2">
    <source>
        <dbReference type="ARBA" id="ARBA00034247"/>
    </source>
</evidence>
<evidence type="ECO:0000256" key="3">
    <source>
        <dbReference type="SAM" id="Phobius"/>
    </source>
</evidence>
<dbReference type="EC" id="2.7.7.65" evidence="1"/>
<organism evidence="5 6">
    <name type="scientific">Alkalimonas delamerensis</name>
    <dbReference type="NCBI Taxonomy" id="265981"/>
    <lineage>
        <taxon>Bacteria</taxon>
        <taxon>Pseudomonadati</taxon>
        <taxon>Pseudomonadota</taxon>
        <taxon>Gammaproteobacteria</taxon>
        <taxon>Alkalimonas</taxon>
    </lineage>
</organism>
<dbReference type="GO" id="GO:0052621">
    <property type="term" value="F:diguanylate cyclase activity"/>
    <property type="evidence" value="ECO:0007669"/>
    <property type="project" value="UniProtKB-EC"/>
</dbReference>
<dbReference type="SUPFAM" id="SSF48452">
    <property type="entry name" value="TPR-like"/>
    <property type="match status" value="2"/>
</dbReference>
<dbReference type="InterPro" id="IPR011990">
    <property type="entry name" value="TPR-like_helical_dom_sf"/>
</dbReference>
<comment type="catalytic activity">
    <reaction evidence="2">
        <text>2 GTP = 3',3'-c-di-GMP + 2 diphosphate</text>
        <dbReference type="Rhea" id="RHEA:24898"/>
        <dbReference type="ChEBI" id="CHEBI:33019"/>
        <dbReference type="ChEBI" id="CHEBI:37565"/>
        <dbReference type="ChEBI" id="CHEBI:58805"/>
        <dbReference type="EC" id="2.7.7.65"/>
    </reaction>
</comment>
<dbReference type="Gene3D" id="3.30.70.270">
    <property type="match status" value="1"/>
</dbReference>
<proteinExistence type="predicted"/>
<comment type="caution">
    <text evidence="5">The sequence shown here is derived from an EMBL/GenBank/DDBJ whole genome shotgun (WGS) entry which is preliminary data.</text>
</comment>
<evidence type="ECO:0000256" key="1">
    <source>
        <dbReference type="ARBA" id="ARBA00012528"/>
    </source>
</evidence>
<feature type="transmembrane region" description="Helical" evidence="3">
    <location>
        <begin position="433"/>
        <end position="452"/>
    </location>
</feature>
<dbReference type="InterPro" id="IPR029787">
    <property type="entry name" value="Nucleotide_cyclase"/>
</dbReference>
<dbReference type="InterPro" id="IPR050469">
    <property type="entry name" value="Diguanylate_Cyclase"/>
</dbReference>
<dbReference type="SMART" id="SM00267">
    <property type="entry name" value="GGDEF"/>
    <property type="match status" value="1"/>
</dbReference>
<evidence type="ECO:0000313" key="6">
    <source>
        <dbReference type="Proteomes" id="UP001236258"/>
    </source>
</evidence>
<dbReference type="InterPro" id="IPR043128">
    <property type="entry name" value="Rev_trsase/Diguanyl_cyclase"/>
</dbReference>
<keyword evidence="3" id="KW-0812">Transmembrane</keyword>
<dbReference type="PANTHER" id="PTHR45138">
    <property type="entry name" value="REGULATORY COMPONENTS OF SENSORY TRANSDUCTION SYSTEM"/>
    <property type="match status" value="1"/>
</dbReference>
<dbReference type="EMBL" id="JAUZVY010000007">
    <property type="protein sequence ID" value="MDP4530392.1"/>
    <property type="molecule type" value="Genomic_DNA"/>
</dbReference>
<keyword evidence="3" id="KW-0472">Membrane</keyword>
<dbReference type="PROSITE" id="PS50887">
    <property type="entry name" value="GGDEF"/>
    <property type="match status" value="1"/>
</dbReference>
<dbReference type="Gene3D" id="1.25.40.10">
    <property type="entry name" value="Tetratricopeptide repeat domain"/>
    <property type="match status" value="2"/>
</dbReference>
<dbReference type="Pfam" id="PF00990">
    <property type="entry name" value="GGDEF"/>
    <property type="match status" value="1"/>
</dbReference>
<keyword evidence="5" id="KW-0808">Transferase</keyword>
<dbReference type="SUPFAM" id="SSF55073">
    <property type="entry name" value="Nucleotide cyclase"/>
    <property type="match status" value="1"/>
</dbReference>